<accession>A0AAD1T254</accession>
<name>A0AAD1T254_PELCU</name>
<evidence type="ECO:0000313" key="2">
    <source>
        <dbReference type="Proteomes" id="UP001295444"/>
    </source>
</evidence>
<gene>
    <name evidence="1" type="ORF">PECUL_23A030147</name>
</gene>
<sequence>MVSTVHWPPLEGAEPHAHCTLTDLEHSLLFLSSSRRTATIQTIVTPGSLPLTSRYVGPVSPTQRAEEAVRDCHSVEFWRSKNLSCGTLTHIISSMPALVGETQRLCDLEEESWIPPHPCFLYFYDGNSEKASCCCCRIKNGGVTGPVNNAVRMALCADRVHGVLENFKDWSLASRIGTSTVDGFVKTDLLKDITNSKEEGKFGLKAGNRMRLSANDISLTAKVKLPGVDGGWEGCEEAELSDAGGPTSELPF</sequence>
<proteinExistence type="predicted"/>
<evidence type="ECO:0000313" key="1">
    <source>
        <dbReference type="EMBL" id="CAH2316817.1"/>
    </source>
</evidence>
<organism evidence="1 2">
    <name type="scientific">Pelobates cultripes</name>
    <name type="common">Western spadefoot toad</name>
    <dbReference type="NCBI Taxonomy" id="61616"/>
    <lineage>
        <taxon>Eukaryota</taxon>
        <taxon>Metazoa</taxon>
        <taxon>Chordata</taxon>
        <taxon>Craniata</taxon>
        <taxon>Vertebrata</taxon>
        <taxon>Euteleostomi</taxon>
        <taxon>Amphibia</taxon>
        <taxon>Batrachia</taxon>
        <taxon>Anura</taxon>
        <taxon>Pelobatoidea</taxon>
        <taxon>Pelobatidae</taxon>
        <taxon>Pelobates</taxon>
    </lineage>
</organism>
<reference evidence="1" key="1">
    <citation type="submission" date="2022-03" db="EMBL/GenBank/DDBJ databases">
        <authorList>
            <person name="Alioto T."/>
            <person name="Alioto T."/>
            <person name="Gomez Garrido J."/>
        </authorList>
    </citation>
    <scope>NUCLEOTIDE SEQUENCE</scope>
</reference>
<protein>
    <submittedName>
        <fullName evidence="1">Uncharacterized protein</fullName>
    </submittedName>
</protein>
<keyword evidence="2" id="KW-1185">Reference proteome</keyword>
<dbReference type="AlphaFoldDB" id="A0AAD1T254"/>
<dbReference type="Proteomes" id="UP001295444">
    <property type="component" value="Chromosome 09"/>
</dbReference>
<dbReference type="EMBL" id="OW240920">
    <property type="protein sequence ID" value="CAH2316817.1"/>
    <property type="molecule type" value="Genomic_DNA"/>
</dbReference>